<dbReference type="Proteomes" id="UP001054945">
    <property type="component" value="Unassembled WGS sequence"/>
</dbReference>
<evidence type="ECO:0000313" key="1">
    <source>
        <dbReference type="EMBL" id="GIY12811.1"/>
    </source>
</evidence>
<evidence type="ECO:0000313" key="2">
    <source>
        <dbReference type="Proteomes" id="UP001054945"/>
    </source>
</evidence>
<accession>A0AAV4QVB6</accession>
<reference evidence="1 2" key="1">
    <citation type="submission" date="2021-06" db="EMBL/GenBank/DDBJ databases">
        <title>Caerostris extrusa draft genome.</title>
        <authorList>
            <person name="Kono N."/>
            <person name="Arakawa K."/>
        </authorList>
    </citation>
    <scope>NUCLEOTIDE SEQUENCE [LARGE SCALE GENOMIC DNA]</scope>
</reference>
<evidence type="ECO:0008006" key="3">
    <source>
        <dbReference type="Google" id="ProtNLM"/>
    </source>
</evidence>
<proteinExistence type="predicted"/>
<protein>
    <recommendedName>
        <fullName evidence="3">LAGLIDADG homing endonuclease</fullName>
    </recommendedName>
</protein>
<keyword evidence="2" id="KW-1185">Reference proteome</keyword>
<organism evidence="1 2">
    <name type="scientific">Caerostris extrusa</name>
    <name type="common">Bark spider</name>
    <name type="synonym">Caerostris bankana</name>
    <dbReference type="NCBI Taxonomy" id="172846"/>
    <lineage>
        <taxon>Eukaryota</taxon>
        <taxon>Metazoa</taxon>
        <taxon>Ecdysozoa</taxon>
        <taxon>Arthropoda</taxon>
        <taxon>Chelicerata</taxon>
        <taxon>Arachnida</taxon>
        <taxon>Araneae</taxon>
        <taxon>Araneomorphae</taxon>
        <taxon>Entelegynae</taxon>
        <taxon>Araneoidea</taxon>
        <taxon>Araneidae</taxon>
        <taxon>Caerostris</taxon>
    </lineage>
</organism>
<comment type="caution">
    <text evidence="1">The sequence shown here is derived from an EMBL/GenBank/DDBJ whole genome shotgun (WGS) entry which is preliminary data.</text>
</comment>
<dbReference type="EMBL" id="BPLR01006856">
    <property type="protein sequence ID" value="GIY12811.1"/>
    <property type="molecule type" value="Genomic_DNA"/>
</dbReference>
<gene>
    <name evidence="1" type="ORF">CEXT_748941</name>
</gene>
<name>A0AAV4QVB6_CAEEX</name>
<dbReference type="AlphaFoldDB" id="A0AAV4QVB6"/>
<sequence>MKSPTTNTESQALPNNSTLIRCYHPKHISSRDLNIESFGIEGFWGFLKGNSGCLTEMRLHIADKRMTVLRRLLPQQRMKGKNTLKKVIKVEVAAMANEFFLENISHYLR</sequence>